<reference evidence="4 5" key="1">
    <citation type="journal article" date="2013" name="PLoS ONE">
        <title>Genomic and secretomic analyses reveal unique features of the lignocellulolytic enzyme system of Penicillium decumbens.</title>
        <authorList>
            <person name="Liu G."/>
            <person name="Zhang L."/>
            <person name="Wei X."/>
            <person name="Zou G."/>
            <person name="Qin Y."/>
            <person name="Ma L."/>
            <person name="Li J."/>
            <person name="Zheng H."/>
            <person name="Wang S."/>
            <person name="Wang C."/>
            <person name="Xun L."/>
            <person name="Zhao G.-P."/>
            <person name="Zhou Z."/>
            <person name="Qu Y."/>
        </authorList>
    </citation>
    <scope>NUCLEOTIDE SEQUENCE [LARGE SCALE GENOMIC DNA]</scope>
    <source>
        <strain evidence="5">114-2 / CGMCC 5302</strain>
    </source>
</reference>
<keyword evidence="5" id="KW-1185">Reference proteome</keyword>
<keyword evidence="2" id="KW-0378">Hydrolase</keyword>
<dbReference type="Proteomes" id="UP000019376">
    <property type="component" value="Unassembled WGS sequence"/>
</dbReference>
<dbReference type="SUPFAM" id="SSF52499">
    <property type="entry name" value="Isochorismatase-like hydrolases"/>
    <property type="match status" value="1"/>
</dbReference>
<evidence type="ECO:0000313" key="4">
    <source>
        <dbReference type="EMBL" id="EPS26442.1"/>
    </source>
</evidence>
<dbReference type="STRING" id="933388.S8AX06"/>
<dbReference type="EMBL" id="KB644409">
    <property type="protein sequence ID" value="EPS26442.1"/>
    <property type="molecule type" value="Genomic_DNA"/>
</dbReference>
<dbReference type="HOGENOM" id="CLU_068979_0_0_1"/>
<evidence type="ECO:0000259" key="3">
    <source>
        <dbReference type="Pfam" id="PF00857"/>
    </source>
</evidence>
<evidence type="ECO:0000256" key="1">
    <source>
        <dbReference type="ARBA" id="ARBA00006336"/>
    </source>
</evidence>
<evidence type="ECO:0000256" key="2">
    <source>
        <dbReference type="ARBA" id="ARBA00022801"/>
    </source>
</evidence>
<dbReference type="InterPro" id="IPR050272">
    <property type="entry name" value="Isochorismatase-like_hydrls"/>
</dbReference>
<dbReference type="eggNOG" id="ENOG502SMMI">
    <property type="taxonomic scope" value="Eukaryota"/>
</dbReference>
<dbReference type="PhylomeDB" id="S8AX06"/>
<feature type="domain" description="Isochorismatase-like" evidence="3">
    <location>
        <begin position="229"/>
        <end position="308"/>
    </location>
</feature>
<dbReference type="InterPro" id="IPR000868">
    <property type="entry name" value="Isochorismatase-like_dom"/>
</dbReference>
<proteinExistence type="inferred from homology"/>
<organism evidence="4 5">
    <name type="scientific">Penicillium oxalicum (strain 114-2 / CGMCC 5302)</name>
    <name type="common">Penicillium decumbens</name>
    <dbReference type="NCBI Taxonomy" id="933388"/>
    <lineage>
        <taxon>Eukaryota</taxon>
        <taxon>Fungi</taxon>
        <taxon>Dikarya</taxon>
        <taxon>Ascomycota</taxon>
        <taxon>Pezizomycotina</taxon>
        <taxon>Eurotiomycetes</taxon>
        <taxon>Eurotiomycetidae</taxon>
        <taxon>Eurotiales</taxon>
        <taxon>Aspergillaceae</taxon>
        <taxon>Penicillium</taxon>
    </lineage>
</organism>
<accession>S8AX06</accession>
<evidence type="ECO:0000313" key="5">
    <source>
        <dbReference type="Proteomes" id="UP000019376"/>
    </source>
</evidence>
<gene>
    <name evidence="4" type="ORF">PDE_01379</name>
</gene>
<sequence>MTVTHERIGNDPQNFWIFDSESDTFDLTRGSKSTSLITIDTTTQRTRLDPAKTALLLIDLQNFFLHPAVRPRPEGAPPSPAEQATEALLRAGIPAARHHGIQIIWLCWGLTDDDLCQMPPAIIRTFGCYQHGRSVVAHPSEQVGKLTPTPILTPTPSQPDMRRVKDPALYKGLGTDLGPVTLSEKQTVPGGGVLMRGSWNATLFDPFQQEYEISQSQQHGVTARTDSQTKADVLFHKNRMSGLWGAGSELETFLQRENITTLLFGGVNTDQCVGSTLTDAFSKGYDCILLRDGVGTGTPYGASTVWEYNSMNCWGFVTTCDALAGASVSPT</sequence>
<dbReference type="GO" id="GO:0016787">
    <property type="term" value="F:hydrolase activity"/>
    <property type="evidence" value="ECO:0007669"/>
    <property type="project" value="UniProtKB-KW"/>
</dbReference>
<dbReference type="OrthoDB" id="167809at2759"/>
<protein>
    <recommendedName>
        <fullName evidence="3">Isochorismatase-like domain-containing protein</fullName>
    </recommendedName>
</protein>
<dbReference type="PANTHER" id="PTHR43540">
    <property type="entry name" value="PEROXYUREIDOACRYLATE/UREIDOACRYLATE AMIDOHYDROLASE-RELATED"/>
    <property type="match status" value="1"/>
</dbReference>
<dbReference type="Gene3D" id="3.40.50.850">
    <property type="entry name" value="Isochorismatase-like"/>
    <property type="match status" value="1"/>
</dbReference>
<name>S8AX06_PENO1</name>
<dbReference type="Pfam" id="PF00857">
    <property type="entry name" value="Isochorismatase"/>
    <property type="match status" value="1"/>
</dbReference>
<dbReference type="AlphaFoldDB" id="S8AX06"/>
<dbReference type="PANTHER" id="PTHR43540:SF9">
    <property type="entry name" value="FAMILY HYDROLASE, PUTATIVE (AFU_ORTHOLOGUE AFUA_2G08700)-RELATED"/>
    <property type="match status" value="1"/>
</dbReference>
<dbReference type="InterPro" id="IPR036380">
    <property type="entry name" value="Isochorismatase-like_sf"/>
</dbReference>
<comment type="similarity">
    <text evidence="1">Belongs to the isochorismatase family.</text>
</comment>